<feature type="transmembrane region" description="Helical" evidence="17">
    <location>
        <begin position="389"/>
        <end position="409"/>
    </location>
</feature>
<keyword evidence="7" id="KW-0762">Sugar transport</keyword>
<evidence type="ECO:0000256" key="11">
    <source>
        <dbReference type="ARBA" id="ARBA00022777"/>
    </source>
</evidence>
<feature type="domain" description="PTS EIIC type-3" evidence="19">
    <location>
        <begin position="4"/>
        <end position="409"/>
    </location>
</feature>
<evidence type="ECO:0000256" key="3">
    <source>
        <dbReference type="ARBA" id="ARBA00020834"/>
    </source>
</evidence>
<dbReference type="NCBIfam" id="TIGR00410">
    <property type="entry name" value="lacE"/>
    <property type="match status" value="1"/>
</dbReference>
<evidence type="ECO:0000256" key="4">
    <source>
        <dbReference type="ARBA" id="ARBA00022448"/>
    </source>
</evidence>
<keyword evidence="12 17" id="KW-1133">Transmembrane helix</keyword>
<dbReference type="Pfam" id="PF02378">
    <property type="entry name" value="PTS_EIIC"/>
    <property type="match status" value="1"/>
</dbReference>
<evidence type="ECO:0000256" key="9">
    <source>
        <dbReference type="ARBA" id="ARBA00022683"/>
    </source>
</evidence>
<dbReference type="GO" id="GO:0008982">
    <property type="term" value="F:protein-N(PI)-phosphohistidine-sugar phosphotransferase activity"/>
    <property type="evidence" value="ECO:0007669"/>
    <property type="project" value="InterPro"/>
</dbReference>
<evidence type="ECO:0000256" key="8">
    <source>
        <dbReference type="ARBA" id="ARBA00022679"/>
    </source>
</evidence>
<feature type="transmembrane region" description="Helical" evidence="17">
    <location>
        <begin position="69"/>
        <end position="90"/>
    </location>
</feature>
<keyword evidence="8" id="KW-0808">Transferase</keyword>
<comment type="catalytic activity">
    <reaction evidence="15">
        <text>lactose(out) + N(pros)-phospho-L-histidyl-[protein] = lactose 6-phosphate(in) + L-histidyl-[protein]</text>
        <dbReference type="Rhea" id="RHEA:42400"/>
        <dbReference type="Rhea" id="RHEA-COMP:9745"/>
        <dbReference type="Rhea" id="RHEA-COMP:9746"/>
        <dbReference type="ChEBI" id="CHEBI:17716"/>
        <dbReference type="ChEBI" id="CHEBI:29979"/>
        <dbReference type="ChEBI" id="CHEBI:64837"/>
        <dbReference type="ChEBI" id="CHEBI:79080"/>
        <dbReference type="EC" id="2.7.1.207"/>
    </reaction>
</comment>
<dbReference type="EC" id="2.7.1.207" evidence="2"/>
<dbReference type="GO" id="GO:1901264">
    <property type="term" value="P:carbohydrate derivative transport"/>
    <property type="evidence" value="ECO:0007669"/>
    <property type="project" value="TreeGrafter"/>
</dbReference>
<evidence type="ECO:0000256" key="6">
    <source>
        <dbReference type="ARBA" id="ARBA00022553"/>
    </source>
</evidence>
<feature type="transmembrane region" description="Helical" evidence="17">
    <location>
        <begin position="223"/>
        <end position="241"/>
    </location>
</feature>
<feature type="transmembrane region" description="Helical" evidence="17">
    <location>
        <begin position="30"/>
        <end position="57"/>
    </location>
</feature>
<dbReference type="GO" id="GO:0009401">
    <property type="term" value="P:phosphoenolpyruvate-dependent sugar phosphotransferase system"/>
    <property type="evidence" value="ECO:0007669"/>
    <property type="project" value="UniProtKB-KW"/>
</dbReference>
<keyword evidence="9" id="KW-0598">Phosphotransferase system</keyword>
<dbReference type="AlphaFoldDB" id="A0A2N7AWJ2"/>
<accession>A0A2N7AWJ2</accession>
<keyword evidence="10 17" id="KW-0812">Transmembrane</keyword>
<feature type="domain" description="PTS EIIB type-3" evidence="18">
    <location>
        <begin position="468"/>
        <end position="571"/>
    </location>
</feature>
<feature type="transmembrane region" description="Helical" evidence="17">
    <location>
        <begin position="341"/>
        <end position="359"/>
    </location>
</feature>
<dbReference type="OrthoDB" id="1641940at2"/>
<name>A0A2N7AWJ2_9LACO</name>
<evidence type="ECO:0000256" key="7">
    <source>
        <dbReference type="ARBA" id="ARBA00022597"/>
    </source>
</evidence>
<evidence type="ECO:0000256" key="13">
    <source>
        <dbReference type="ARBA" id="ARBA00023136"/>
    </source>
</evidence>
<evidence type="ECO:0000256" key="2">
    <source>
        <dbReference type="ARBA" id="ARBA00012802"/>
    </source>
</evidence>
<dbReference type="Pfam" id="PF02302">
    <property type="entry name" value="PTS_IIB"/>
    <property type="match status" value="1"/>
</dbReference>
<evidence type="ECO:0000256" key="1">
    <source>
        <dbReference type="ARBA" id="ARBA00004651"/>
    </source>
</evidence>
<protein>
    <recommendedName>
        <fullName evidence="3">PTS system lactose-specific EIICB component</fullName>
        <ecNumber evidence="2">2.7.1.207</ecNumber>
    </recommendedName>
    <alternativeName>
        <fullName evidence="14">EIICB-Lac</fullName>
    </alternativeName>
</protein>
<evidence type="ECO:0000256" key="10">
    <source>
        <dbReference type="ARBA" id="ARBA00022692"/>
    </source>
</evidence>
<dbReference type="InterPro" id="IPR003501">
    <property type="entry name" value="PTS_EIIB_2/3"/>
</dbReference>
<dbReference type="PANTHER" id="PTHR33989:SF8">
    <property type="entry name" value="PERMEASE IIC COMPONENT"/>
    <property type="match status" value="1"/>
</dbReference>
<comment type="caution">
    <text evidence="20">The sequence shown here is derived from an EMBL/GenBank/DDBJ whole genome shotgun (WGS) entry which is preliminary data.</text>
</comment>
<reference evidence="20 21" key="1">
    <citation type="submission" date="2017-05" db="EMBL/GenBank/DDBJ databases">
        <title>Lactobacillus nurukis nov., sp. nov., isolated from nuruk.</title>
        <authorList>
            <person name="Kim S.-J."/>
        </authorList>
    </citation>
    <scope>NUCLEOTIDE SEQUENCE [LARGE SCALE GENOMIC DNA]</scope>
    <source>
        <strain evidence="20 21">SYF10-1a</strain>
    </source>
</reference>
<dbReference type="NCBIfam" id="TIGR00853">
    <property type="entry name" value="pts-lac"/>
    <property type="match status" value="1"/>
</dbReference>
<evidence type="ECO:0000256" key="15">
    <source>
        <dbReference type="ARBA" id="ARBA00048444"/>
    </source>
</evidence>
<organism evidence="20 21">
    <name type="scientific">Companilactobacillus nuruki</name>
    <dbReference type="NCBI Taxonomy" id="1993540"/>
    <lineage>
        <taxon>Bacteria</taxon>
        <taxon>Bacillati</taxon>
        <taxon>Bacillota</taxon>
        <taxon>Bacilli</taxon>
        <taxon>Lactobacillales</taxon>
        <taxon>Lactobacillaceae</taxon>
        <taxon>Companilactobacillus</taxon>
    </lineage>
</organism>
<keyword evidence="6" id="KW-0597">Phosphoprotein</keyword>
<feature type="transmembrane region" description="Helical" evidence="17">
    <location>
        <begin position="134"/>
        <end position="157"/>
    </location>
</feature>
<evidence type="ECO:0000256" key="16">
    <source>
        <dbReference type="PROSITE-ProRule" id="PRU00423"/>
    </source>
</evidence>
<evidence type="ECO:0000313" key="21">
    <source>
        <dbReference type="Proteomes" id="UP000235649"/>
    </source>
</evidence>
<keyword evidence="11" id="KW-0418">Kinase</keyword>
<dbReference type="PANTHER" id="PTHR33989">
    <property type="match status" value="1"/>
</dbReference>
<keyword evidence="4" id="KW-0813">Transport</keyword>
<evidence type="ECO:0000259" key="19">
    <source>
        <dbReference type="PROSITE" id="PS51105"/>
    </source>
</evidence>
<keyword evidence="13 17" id="KW-0472">Membrane</keyword>
<feature type="transmembrane region" description="Helical" evidence="17">
    <location>
        <begin position="366"/>
        <end position="383"/>
    </location>
</feature>
<gene>
    <name evidence="20" type="ORF">CBP76_02925</name>
</gene>
<feature type="transmembrane region" description="Helical" evidence="17">
    <location>
        <begin position="102"/>
        <end position="122"/>
    </location>
</feature>
<dbReference type="CDD" id="cd05565">
    <property type="entry name" value="PTS_IIB_lactose"/>
    <property type="match status" value="1"/>
</dbReference>
<proteinExistence type="predicted"/>
<evidence type="ECO:0000256" key="12">
    <source>
        <dbReference type="ARBA" id="ARBA00022989"/>
    </source>
</evidence>
<dbReference type="RefSeq" id="WP_102195435.1">
    <property type="nucleotide sequence ID" value="NZ_NIPR01000005.1"/>
</dbReference>
<dbReference type="InterPro" id="IPR041713">
    <property type="entry name" value="PTS_IIB"/>
</dbReference>
<comment type="subcellular location">
    <subcellularLocation>
        <location evidence="1">Cell membrane</location>
        <topology evidence="1">Multi-pass membrane protein</topology>
    </subcellularLocation>
</comment>
<dbReference type="InterPro" id="IPR036095">
    <property type="entry name" value="PTS_EIIB-like_sf"/>
</dbReference>
<dbReference type="PROSITE" id="PS51100">
    <property type="entry name" value="PTS_EIIB_TYPE_3"/>
    <property type="match status" value="1"/>
</dbReference>
<evidence type="ECO:0000256" key="14">
    <source>
        <dbReference type="ARBA" id="ARBA00029639"/>
    </source>
</evidence>
<dbReference type="InterPro" id="IPR003352">
    <property type="entry name" value="PTS_EIIC"/>
</dbReference>
<dbReference type="Proteomes" id="UP000235649">
    <property type="component" value="Unassembled WGS sequence"/>
</dbReference>
<feature type="modified residue" description="Phosphocysteine; by EIIA" evidence="16">
    <location>
        <position position="475"/>
    </location>
</feature>
<feature type="transmembrane region" description="Helical" evidence="17">
    <location>
        <begin position="283"/>
        <end position="303"/>
    </location>
</feature>
<dbReference type="GO" id="GO:0016301">
    <property type="term" value="F:kinase activity"/>
    <property type="evidence" value="ECO:0007669"/>
    <property type="project" value="UniProtKB-KW"/>
</dbReference>
<dbReference type="GO" id="GO:0005886">
    <property type="term" value="C:plasma membrane"/>
    <property type="evidence" value="ECO:0007669"/>
    <property type="project" value="UniProtKB-SubCell"/>
</dbReference>
<evidence type="ECO:0000313" key="20">
    <source>
        <dbReference type="EMBL" id="PMD73102.1"/>
    </source>
</evidence>
<dbReference type="EMBL" id="NIPR01000005">
    <property type="protein sequence ID" value="PMD73102.1"/>
    <property type="molecule type" value="Genomic_DNA"/>
</dbReference>
<dbReference type="PROSITE" id="PS51105">
    <property type="entry name" value="PTS_EIIC_TYPE_3"/>
    <property type="match status" value="1"/>
</dbReference>
<sequence length="574" mass="62679">MQFIIDKLEAHQKFFDKISKNIYLMAIKDGFLAAMPIILFSSIFILITSVLPLVGIHLPAALNDWCNKIYNYTMGFVGLYVAGTTAKALTGSKNQRIKGGRFINSTSTMMASMCGFMLLAIGTTKSGAYIGDYFGTKGLLSAFVSAFTTVAIYKFCVERDITIKMPKEVPGAIAQNFRDIFPFSFSVIAMGIVDALVRLWLHVPFGEMLTTLISPLFKGAESYWGMAIIWFLIPLFWFMGIHGPSVVKPALEAALYGNTTANLALFKSGHFPYHSLTENFGNFVGELGGTGATFVVPFIFILLMKSKQLKAIGKASIVPVMFAVNEPLLFGAPIILNPYFFIPFVLSPMVNVVVGKMFIDLLHMRGFMYVLSWALPGPIGIFLNTNMQVVSLLLIVVLLALDTLIYLPFCKAYDASLVKQEAEVDAKEAAAGAIETTSETPVTATTTPTATVAATTEKDSSEFNLDHQVKVLVLCAGGGTSEQLANALMDGAKEYNVPIVASAGAYGSHHDVLPNYDLVVLAPQVRTYYDDLKADTDRLGIQLVATKGQQYIALTRDSKKALNFVMDNLNKKED</sequence>
<feature type="transmembrane region" description="Helical" evidence="17">
    <location>
        <begin position="180"/>
        <end position="203"/>
    </location>
</feature>
<dbReference type="InterPro" id="IPR013012">
    <property type="entry name" value="PTS_EIIB_3"/>
</dbReference>
<dbReference type="SUPFAM" id="SSF52794">
    <property type="entry name" value="PTS system IIB component-like"/>
    <property type="match status" value="1"/>
</dbReference>
<evidence type="ECO:0000256" key="17">
    <source>
        <dbReference type="SAM" id="Phobius"/>
    </source>
</evidence>
<dbReference type="InterPro" id="IPR004501">
    <property type="entry name" value="PTS_EIIC_3"/>
</dbReference>
<evidence type="ECO:0000259" key="18">
    <source>
        <dbReference type="PROSITE" id="PS51100"/>
    </source>
</evidence>
<dbReference type="InterPro" id="IPR051088">
    <property type="entry name" value="PTS_Sugar-EIIC/EIIB"/>
</dbReference>
<evidence type="ECO:0000256" key="5">
    <source>
        <dbReference type="ARBA" id="ARBA00022475"/>
    </source>
</evidence>
<keyword evidence="21" id="KW-1185">Reference proteome</keyword>
<dbReference type="Gene3D" id="3.40.50.2300">
    <property type="match status" value="1"/>
</dbReference>
<keyword evidence="5" id="KW-1003">Cell membrane</keyword>